<keyword evidence="1" id="KW-1133">Transmembrane helix</keyword>
<reference evidence="2" key="1">
    <citation type="submission" date="2021-11" db="EMBL/GenBank/DDBJ databases">
        <title>Genome resources and taxonomic validation of 89 Xanthomonas strains.</title>
        <authorList>
            <person name="Tambong J.T."/>
        </authorList>
    </citation>
    <scope>NUCLEOTIDE SEQUENCE</scope>
    <source>
        <strain evidence="2">Bv 5-4A</strain>
    </source>
</reference>
<dbReference type="RefSeq" id="WP_155767420.1">
    <property type="nucleotide sequence ID" value="NZ_CP018468.1"/>
</dbReference>
<feature type="transmembrane region" description="Helical" evidence="1">
    <location>
        <begin position="216"/>
        <end position="233"/>
    </location>
</feature>
<protein>
    <submittedName>
        <fullName evidence="2">Uncharacterized protein</fullName>
    </submittedName>
</protein>
<comment type="caution">
    <text evidence="2">The sequence shown here is derived from an EMBL/GenBank/DDBJ whole genome shotgun (WGS) entry which is preliminary data.</text>
</comment>
<name>A0ABS8L5P1_9XANT</name>
<evidence type="ECO:0000256" key="1">
    <source>
        <dbReference type="SAM" id="Phobius"/>
    </source>
</evidence>
<proteinExistence type="predicted"/>
<keyword evidence="3" id="KW-1185">Reference proteome</keyword>
<accession>A0ABS8L5P1</accession>
<sequence>MNTGSANPPPLTPTNEKALKRFQAVKSIREERYRSWVRFYQSAKATVTALAREREDIAYFLPYDFHVIPGGQAGGLDELTVDVIFGIRLYDVSGDVGGQGKRPRKTHSETGASLRYERTDSGQVLCLLSPGRAERTHSIVSMVLLERIRHPDSLNKRTLSRHLAGLAAYMAATSLDGSPTIGQRLRYAIIYVKCRYARANGRRMQPSRLSVGVSKLLWWVFTVGLSGTVLFLLQRAIGNPS</sequence>
<organism evidence="2 3">
    <name type="scientific">Xanthomonas vesicatoria</name>
    <dbReference type="NCBI Taxonomy" id="56460"/>
    <lineage>
        <taxon>Bacteria</taxon>
        <taxon>Pseudomonadati</taxon>
        <taxon>Pseudomonadota</taxon>
        <taxon>Gammaproteobacteria</taxon>
        <taxon>Lysobacterales</taxon>
        <taxon>Lysobacteraceae</taxon>
        <taxon>Xanthomonas</taxon>
    </lineage>
</organism>
<evidence type="ECO:0000313" key="3">
    <source>
        <dbReference type="Proteomes" id="UP001430544"/>
    </source>
</evidence>
<gene>
    <name evidence="2" type="ORF">LN473_00890</name>
</gene>
<dbReference type="EMBL" id="JAJIUN010000001">
    <property type="protein sequence ID" value="MCC8620572.1"/>
    <property type="molecule type" value="Genomic_DNA"/>
</dbReference>
<dbReference type="Proteomes" id="UP001430544">
    <property type="component" value="Unassembled WGS sequence"/>
</dbReference>
<keyword evidence="1" id="KW-0472">Membrane</keyword>
<keyword evidence="1" id="KW-0812">Transmembrane</keyword>
<evidence type="ECO:0000313" key="2">
    <source>
        <dbReference type="EMBL" id="MCC8620572.1"/>
    </source>
</evidence>